<dbReference type="GO" id="GO:0000974">
    <property type="term" value="C:Prp19 complex"/>
    <property type="evidence" value="ECO:0007669"/>
    <property type="project" value="TreeGrafter"/>
</dbReference>
<evidence type="ECO:0000313" key="17">
    <source>
        <dbReference type="Proteomes" id="UP000398389"/>
    </source>
</evidence>
<keyword evidence="5" id="KW-0747">Spliceosome</keyword>
<feature type="domain" description="Pre-mRNA-splicing factor Syf1/CRNKL1-like C-terminal HAT-repeats" evidence="14">
    <location>
        <begin position="372"/>
        <end position="750"/>
    </location>
</feature>
<dbReference type="InterPro" id="IPR055430">
    <property type="entry name" value="HAT_Syf1_CNRKL1_C"/>
</dbReference>
<dbReference type="InterPro" id="IPR003107">
    <property type="entry name" value="HAT"/>
</dbReference>
<accession>A0A5E8BWB0</accession>
<feature type="domain" description="Pre-mRNA-splicing factor Syf1-like N-terminal HAT-repeats" evidence="15">
    <location>
        <begin position="8"/>
        <end position="167"/>
    </location>
</feature>
<keyword evidence="8" id="KW-0539">Nucleus</keyword>
<dbReference type="Gene3D" id="1.25.40.10">
    <property type="entry name" value="Tetratricopeptide repeat domain"/>
    <property type="match status" value="3"/>
</dbReference>
<evidence type="ECO:0000256" key="5">
    <source>
        <dbReference type="ARBA" id="ARBA00022728"/>
    </source>
</evidence>
<keyword evidence="4" id="KW-0507">mRNA processing</keyword>
<evidence type="ECO:0000256" key="1">
    <source>
        <dbReference type="ARBA" id="ARBA00004123"/>
    </source>
</evidence>
<evidence type="ECO:0000259" key="14">
    <source>
        <dbReference type="Pfam" id="PF23231"/>
    </source>
</evidence>
<keyword evidence="6" id="KW-0677">Repeat</keyword>
<evidence type="ECO:0000256" key="2">
    <source>
        <dbReference type="ARBA" id="ARBA00008644"/>
    </source>
</evidence>
<proteinExistence type="inferred from homology"/>
<sequence length="817" mass="95798">MLIDITDSDVPYELEILKSPEEIAPWLRYIQHCRDRPLVHQVSLYERAVRRFPRSYKIWKDYLDLRTSHVAGLNTSAHVHHFASVNACFERAFLLLSKMPRLWTDYLEFLMLQADTSITRRAFDRALQSLSVYQHYRIWPLYLQFATSNACDETAVSVFARYVYFQPREIESYVELLIDRGFYDKAVETLIKILDNSDFASVKGKSRFQIWSDLADTLIHHPKETARWPTNRILRSGIARYPDQFGKLWVSLASYYIYKGDIEQARDVFEEGMTTAMTVRDFSLIFDSYSEMEEINLSKLVEKEDPTFDREIDRLMAAFEQLMTRRTFLVSDVLLRQDPNNVVEWEKRVALWMGNDAQMVHTYAEALATIKPTKANGKLYKLWVSYARFYEQRDQPDWARVIFDKATKVRFKSINELVEIYIEWAEMELRLGEFDRASTILQTATKVPSINPSKIDFFNDDIPPQERLFKSMKLWSFYVDLLESAASEDHHLIDTVKKTYDIILQLKIGTPLTIVNYASFLWDLDRFEEAFKIYERGVELFSYPIAFEIWNIYLQKAIERKLGMERLRDLFEQALDGCPNNIVKPIFVLFGKLEEDRGLVRNAMKIYDRAARIVPENDKAEMFKYYIARTIENFGLAATRRIFERAINSLKGAEARDMCVDFIAVELKLGEVDRARALYAWGSQFSDPRTSPEYWTQWHEFELRYGNEDTYKEMLRIKRSVSAMFNTNIGYIAAQAVALKNQIVQQQENGFSESATPAGFVLSKDSEKKRQNQKLKLKQELELELEPEPEPEPEPQKPKEALKESNPDEIDINMDDI</sequence>
<dbReference type="OrthoDB" id="10067343at2759"/>
<dbReference type="Proteomes" id="UP000398389">
    <property type="component" value="Unassembled WGS sequence"/>
</dbReference>
<evidence type="ECO:0000256" key="11">
    <source>
        <dbReference type="ARBA" id="ARBA00067212"/>
    </source>
</evidence>
<dbReference type="RefSeq" id="XP_031853955.1">
    <property type="nucleotide sequence ID" value="XM_031998064.1"/>
</dbReference>
<dbReference type="FunFam" id="1.25.40.10:FF:000137">
    <property type="entry name" value="Pre-mRNA-splicing factor syf1"/>
    <property type="match status" value="1"/>
</dbReference>
<dbReference type="InterPro" id="IPR056350">
    <property type="entry name" value="HAT_Syf1_central"/>
</dbReference>
<dbReference type="InterPro" id="IPR045075">
    <property type="entry name" value="Syf1-like"/>
</dbReference>
<protein>
    <recommendedName>
        <fullName evidence="10">Pre-mRNA-splicing factor SYF1</fullName>
    </recommendedName>
    <alternativeName>
        <fullName evidence="11">Pre-mRNA-splicing factor syf1</fullName>
    </alternativeName>
</protein>
<feature type="compositionally biased region" description="Basic and acidic residues" evidence="12">
    <location>
        <begin position="794"/>
        <end position="806"/>
    </location>
</feature>
<keyword evidence="17" id="KW-1185">Reference proteome</keyword>
<dbReference type="SMART" id="SM00386">
    <property type="entry name" value="HAT"/>
    <property type="match status" value="11"/>
</dbReference>
<comment type="subunit">
    <text evidence="3">Associated with the spliceosome.</text>
</comment>
<dbReference type="GO" id="GO:0071007">
    <property type="term" value="C:U2-type catalytic step 2 spliceosome"/>
    <property type="evidence" value="ECO:0007669"/>
    <property type="project" value="TreeGrafter"/>
</dbReference>
<comment type="subcellular location">
    <subcellularLocation>
        <location evidence="1">Nucleus</location>
    </subcellularLocation>
</comment>
<comment type="similarity">
    <text evidence="2">Belongs to the crooked-neck family.</text>
</comment>
<evidence type="ECO:0000313" key="16">
    <source>
        <dbReference type="EMBL" id="VVT52985.1"/>
    </source>
</evidence>
<dbReference type="FunFam" id="1.25.40.10:FF:000023">
    <property type="entry name" value="Pre-mRNA-splicing factor SYF1"/>
    <property type="match status" value="1"/>
</dbReference>
<dbReference type="Pfam" id="PF23231">
    <property type="entry name" value="HAT_Syf1_CNRKL1_C"/>
    <property type="match status" value="1"/>
</dbReference>
<comment type="function">
    <text evidence="9">Involved in pre-mRNA splicing and cell cycle progression.</text>
</comment>
<evidence type="ECO:0000256" key="3">
    <source>
        <dbReference type="ARBA" id="ARBA00011524"/>
    </source>
</evidence>
<evidence type="ECO:0000256" key="10">
    <source>
        <dbReference type="ARBA" id="ARBA00039472"/>
    </source>
</evidence>
<keyword evidence="7" id="KW-0508">mRNA splicing</keyword>
<dbReference type="Pfam" id="PF23233">
    <property type="entry name" value="HAT_Syf1_CNRKL1_N"/>
    <property type="match status" value="1"/>
</dbReference>
<dbReference type="GO" id="GO:0071014">
    <property type="term" value="C:post-mRNA release spliceosomal complex"/>
    <property type="evidence" value="ECO:0007669"/>
    <property type="project" value="TreeGrafter"/>
</dbReference>
<feature type="compositionally biased region" description="Acidic residues" evidence="12">
    <location>
        <begin position="782"/>
        <end position="793"/>
    </location>
</feature>
<dbReference type="InterPro" id="IPR011990">
    <property type="entry name" value="TPR-like_helical_dom_sf"/>
</dbReference>
<evidence type="ECO:0000256" key="6">
    <source>
        <dbReference type="ARBA" id="ARBA00022737"/>
    </source>
</evidence>
<name>A0A5E8BWB0_9ASCO</name>
<dbReference type="AlphaFoldDB" id="A0A5E8BWB0"/>
<feature type="compositionally biased region" description="Acidic residues" evidence="12">
    <location>
        <begin position="807"/>
        <end position="817"/>
    </location>
</feature>
<evidence type="ECO:0000256" key="4">
    <source>
        <dbReference type="ARBA" id="ARBA00022664"/>
    </source>
</evidence>
<gene>
    <name evidence="16" type="ORF">SAPINGB_P003346</name>
</gene>
<evidence type="ECO:0000259" key="13">
    <source>
        <dbReference type="Pfam" id="PF23220"/>
    </source>
</evidence>
<dbReference type="Pfam" id="PF23220">
    <property type="entry name" value="HAT_Syf1_M"/>
    <property type="match status" value="1"/>
</dbReference>
<evidence type="ECO:0000256" key="9">
    <source>
        <dbReference type="ARBA" id="ARBA00037272"/>
    </source>
</evidence>
<dbReference type="GO" id="GO:0000349">
    <property type="term" value="P:generation of catalytic spliceosome for first transesterification step"/>
    <property type="evidence" value="ECO:0007669"/>
    <property type="project" value="TreeGrafter"/>
</dbReference>
<evidence type="ECO:0000256" key="12">
    <source>
        <dbReference type="SAM" id="MobiDB-lite"/>
    </source>
</evidence>
<feature type="domain" description="Pre-mRNA-splicing factor SYF1 central HAT repeats" evidence="13">
    <location>
        <begin position="170"/>
        <end position="370"/>
    </location>
</feature>
<dbReference type="PANTHER" id="PTHR11246:SF5">
    <property type="entry name" value="PRE-MRNA-SPLICING FACTOR SYF1"/>
    <property type="match status" value="1"/>
</dbReference>
<reference evidence="16 17" key="1">
    <citation type="submission" date="2019-09" db="EMBL/GenBank/DDBJ databases">
        <authorList>
            <person name="Brejova B."/>
        </authorList>
    </citation>
    <scope>NUCLEOTIDE SEQUENCE [LARGE SCALE GENOMIC DNA]</scope>
</reference>
<dbReference type="PANTHER" id="PTHR11246">
    <property type="entry name" value="PRE-MRNA SPLICING FACTOR"/>
    <property type="match status" value="1"/>
</dbReference>
<dbReference type="SUPFAM" id="SSF48452">
    <property type="entry name" value="TPR-like"/>
    <property type="match status" value="3"/>
</dbReference>
<evidence type="ECO:0000256" key="8">
    <source>
        <dbReference type="ARBA" id="ARBA00023242"/>
    </source>
</evidence>
<dbReference type="GeneID" id="43582164"/>
<feature type="region of interest" description="Disordered" evidence="12">
    <location>
        <begin position="779"/>
        <end position="817"/>
    </location>
</feature>
<evidence type="ECO:0000259" key="15">
    <source>
        <dbReference type="Pfam" id="PF23233"/>
    </source>
</evidence>
<dbReference type="InterPro" id="IPR055433">
    <property type="entry name" value="HAT_Syf1-like_N"/>
</dbReference>
<dbReference type="EMBL" id="CABVLU010000003">
    <property type="protein sequence ID" value="VVT52985.1"/>
    <property type="molecule type" value="Genomic_DNA"/>
</dbReference>
<evidence type="ECO:0000256" key="7">
    <source>
        <dbReference type="ARBA" id="ARBA00023187"/>
    </source>
</evidence>
<organism evidence="16 17">
    <name type="scientific">Magnusiomyces paraingens</name>
    <dbReference type="NCBI Taxonomy" id="2606893"/>
    <lineage>
        <taxon>Eukaryota</taxon>
        <taxon>Fungi</taxon>
        <taxon>Dikarya</taxon>
        <taxon>Ascomycota</taxon>
        <taxon>Saccharomycotina</taxon>
        <taxon>Dipodascomycetes</taxon>
        <taxon>Dipodascales</taxon>
        <taxon>Dipodascaceae</taxon>
        <taxon>Magnusiomyces</taxon>
    </lineage>
</organism>